<dbReference type="GO" id="GO:0015031">
    <property type="term" value="P:protein transport"/>
    <property type="evidence" value="ECO:0007669"/>
    <property type="project" value="UniProtKB-KW"/>
</dbReference>
<dbReference type="InterPro" id="IPR036872">
    <property type="entry name" value="CH_dom_sf"/>
</dbReference>
<comment type="caution">
    <text evidence="8">The sequence shown here is derived from an EMBL/GenBank/DDBJ whole genome shotgun (WGS) entry which is preliminary data.</text>
</comment>
<organism evidence="8 9">
    <name type="scientific">Rhizopus stolonifer</name>
    <name type="common">Rhizopus nigricans</name>
    <dbReference type="NCBI Taxonomy" id="4846"/>
    <lineage>
        <taxon>Eukaryota</taxon>
        <taxon>Fungi</taxon>
        <taxon>Fungi incertae sedis</taxon>
        <taxon>Mucoromycota</taxon>
        <taxon>Mucoromycotina</taxon>
        <taxon>Mucoromycetes</taxon>
        <taxon>Mucorales</taxon>
        <taxon>Mucorineae</taxon>
        <taxon>Rhizopodaceae</taxon>
        <taxon>Rhizopus</taxon>
    </lineage>
</organism>
<name>A0A367KJP0_RHIST</name>
<dbReference type="STRING" id="4846.A0A367KJP0"/>
<dbReference type="InterPro" id="IPR004217">
    <property type="entry name" value="Tim10-like"/>
</dbReference>
<evidence type="ECO:0000259" key="7">
    <source>
        <dbReference type="Pfam" id="PF02953"/>
    </source>
</evidence>
<evidence type="ECO:0000313" key="9">
    <source>
        <dbReference type="Proteomes" id="UP000253551"/>
    </source>
</evidence>
<feature type="domain" description="Tim10-like" evidence="7">
    <location>
        <begin position="16"/>
        <end position="78"/>
    </location>
</feature>
<evidence type="ECO:0000256" key="2">
    <source>
        <dbReference type="ARBA" id="ARBA00006720"/>
    </source>
</evidence>
<evidence type="ECO:0000256" key="6">
    <source>
        <dbReference type="SAM" id="MobiDB-lite"/>
    </source>
</evidence>
<comment type="subcellular location">
    <subcellularLocation>
        <location evidence="1">Mitochondrion inner membrane</location>
        <topology evidence="1">Peripheral membrane protein</topology>
    </subcellularLocation>
</comment>
<dbReference type="AlphaFoldDB" id="A0A367KJP0"/>
<protein>
    <submittedName>
        <fullName evidence="8">Mitochondrial import inner membrane translocase subunit tim8</fullName>
    </submittedName>
</protein>
<keyword evidence="3" id="KW-0496">Mitochondrion</keyword>
<dbReference type="Gene3D" id="1.10.418.10">
    <property type="entry name" value="Calponin-like domain"/>
    <property type="match status" value="1"/>
</dbReference>
<dbReference type="InterPro" id="IPR035427">
    <property type="entry name" value="Tim10-like_dom_sf"/>
</dbReference>
<accession>A0A367KJP0</accession>
<evidence type="ECO:0000256" key="5">
    <source>
        <dbReference type="ARBA" id="ARBA00023010"/>
    </source>
</evidence>
<reference evidence="8 9" key="1">
    <citation type="journal article" date="2018" name="G3 (Bethesda)">
        <title>Phylogenetic and Phylogenomic Definition of Rhizopus Species.</title>
        <authorList>
            <person name="Gryganskyi A.P."/>
            <person name="Golan J."/>
            <person name="Dolatabadi S."/>
            <person name="Mondo S."/>
            <person name="Robb S."/>
            <person name="Idnurm A."/>
            <person name="Muszewska A."/>
            <person name="Steczkiewicz K."/>
            <person name="Masonjones S."/>
            <person name="Liao H.L."/>
            <person name="Gajdeczka M.T."/>
            <person name="Anike F."/>
            <person name="Vuek A."/>
            <person name="Anishchenko I.M."/>
            <person name="Voigt K."/>
            <person name="de Hoog G.S."/>
            <person name="Smith M.E."/>
            <person name="Heitman J."/>
            <person name="Vilgalys R."/>
            <person name="Stajich J.E."/>
        </authorList>
    </citation>
    <scope>NUCLEOTIDE SEQUENCE [LARGE SCALE GENOMIC DNA]</scope>
    <source>
        <strain evidence="8 9">LSU 92-RS-03</strain>
    </source>
</reference>
<evidence type="ECO:0000256" key="1">
    <source>
        <dbReference type="ARBA" id="ARBA00004637"/>
    </source>
</evidence>
<dbReference type="PANTHER" id="PTHR38702">
    <property type="entry name" value="CALPONIN-HOMOLOGY (CH) DOMAIN-CONTAINING PROTEIN"/>
    <property type="match status" value="1"/>
</dbReference>
<keyword evidence="4" id="KW-0813">Transport</keyword>
<dbReference type="Proteomes" id="UP000253551">
    <property type="component" value="Unassembled WGS sequence"/>
</dbReference>
<keyword evidence="9" id="KW-1185">Reference proteome</keyword>
<dbReference type="Gene3D" id="1.10.287.810">
    <property type="entry name" value="Mitochondrial import inner membrane translocase subunit tim13 like domains"/>
    <property type="match status" value="1"/>
</dbReference>
<keyword evidence="5" id="KW-0811">Translocation</keyword>
<evidence type="ECO:0000256" key="3">
    <source>
        <dbReference type="ARBA" id="ARBA00022792"/>
    </source>
</evidence>
<evidence type="ECO:0000313" key="8">
    <source>
        <dbReference type="EMBL" id="RCI02445.1"/>
    </source>
</evidence>
<dbReference type="Pfam" id="PF02953">
    <property type="entry name" value="zf-Tim10_DDP"/>
    <property type="match status" value="1"/>
</dbReference>
<dbReference type="EMBL" id="PJQM01001392">
    <property type="protein sequence ID" value="RCI02445.1"/>
    <property type="molecule type" value="Genomic_DNA"/>
</dbReference>
<dbReference type="GO" id="GO:0005743">
    <property type="term" value="C:mitochondrial inner membrane"/>
    <property type="evidence" value="ECO:0007669"/>
    <property type="project" value="UniProtKB-SubCell"/>
</dbReference>
<dbReference type="CDD" id="cd00014">
    <property type="entry name" value="CH_SF"/>
    <property type="match status" value="1"/>
</dbReference>
<keyword evidence="3" id="KW-0999">Mitochondrion inner membrane</keyword>
<gene>
    <name evidence="8" type="primary">TIM8_1</name>
    <name evidence="8" type="ORF">CU098_007002</name>
</gene>
<dbReference type="OrthoDB" id="2534759at2759"/>
<comment type="similarity">
    <text evidence="2">Belongs to the small Tim family.</text>
</comment>
<keyword evidence="4" id="KW-0653">Protein transport</keyword>
<dbReference type="SUPFAM" id="SSF144122">
    <property type="entry name" value="Tim10-like"/>
    <property type="match status" value="1"/>
</dbReference>
<sequence length="585" mass="66314">MSQPQFTENDQHELGQFLQVEQAKARVQQTVHSLTDTCWDKCISKVNNKLERGEEACLANCVERFLDTSMFIVKRLEQLRSNTIMQHPLGSEPTPTSTKGRYSIDSLPPIPDDDLSSFPTRRVSSPIPHNPDSIVRAQSPFGKRYLKPINGIQTKGFARSAQRRSSVLTLGSIERLQNFYAKKDLKVNKTGTLGFRNTILVEEPDDDDDQLPTPQAPPPTWIDLDVETDLDVLLSYCFQDIQNTLATWSMITGPHRSSSSSSTHPLATDSEEEQSSGTFQILPLLQTVTKMLSSVKNYTVNRHDLSDEALSRLRHASLDLLEAMKVLENQYRVSEEEGHEEGHGYLYRLSDFSLLEKERQAIHNYLDVVEKYAFNPPHHIGSPPAMFTPEIQALLGKTQILSLTEEELVEQQEKSATNTNITTTTTTTTKQTIPEWLERGSFTNDPMGRYHALIIDNLDGSLSKEDVPDPKGDEDAFLQFLADGIALCNVYNSLVKRSKRPFGLIAKIHNDSRRTYRAIENLRFFSAACKFRFELIFDEFDPSEIARKTDKGLNMIKKTLTSFCDCVIREFREQVDSVKKQTGLK</sequence>
<proteinExistence type="inferred from homology"/>
<dbReference type="PANTHER" id="PTHR38702:SF1">
    <property type="entry name" value="CALPONIN-HOMOLOGY (CH) DOMAIN-CONTAINING PROTEIN"/>
    <property type="match status" value="1"/>
</dbReference>
<dbReference type="SUPFAM" id="SSF47576">
    <property type="entry name" value="Calponin-homology domain, CH-domain"/>
    <property type="match status" value="1"/>
</dbReference>
<feature type="region of interest" description="Disordered" evidence="6">
    <location>
        <begin position="253"/>
        <end position="275"/>
    </location>
</feature>
<feature type="region of interest" description="Disordered" evidence="6">
    <location>
        <begin position="201"/>
        <end position="221"/>
    </location>
</feature>
<keyword evidence="3" id="KW-0472">Membrane</keyword>
<evidence type="ECO:0000256" key="4">
    <source>
        <dbReference type="ARBA" id="ARBA00022927"/>
    </source>
</evidence>